<dbReference type="SUPFAM" id="SSF49464">
    <property type="entry name" value="Carboxypeptidase regulatory domain-like"/>
    <property type="match status" value="1"/>
</dbReference>
<organism evidence="4 5">
    <name type="scientific">Niabella yanshanensis</name>
    <dbReference type="NCBI Taxonomy" id="577386"/>
    <lineage>
        <taxon>Bacteria</taxon>
        <taxon>Pseudomonadati</taxon>
        <taxon>Bacteroidota</taxon>
        <taxon>Chitinophagia</taxon>
        <taxon>Chitinophagales</taxon>
        <taxon>Chitinophagaceae</taxon>
        <taxon>Niabella</taxon>
    </lineage>
</organism>
<keyword evidence="1" id="KW-0998">Cell outer membrane</keyword>
<keyword evidence="5" id="KW-1185">Reference proteome</keyword>
<evidence type="ECO:0000256" key="1">
    <source>
        <dbReference type="PROSITE-ProRule" id="PRU01360"/>
    </source>
</evidence>
<dbReference type="EMBL" id="CP139960">
    <property type="protein sequence ID" value="WQD38874.1"/>
    <property type="molecule type" value="Genomic_DNA"/>
</dbReference>
<keyword evidence="4" id="KW-0675">Receptor</keyword>
<dbReference type="NCBIfam" id="TIGR04056">
    <property type="entry name" value="OMP_RagA_SusC"/>
    <property type="match status" value="1"/>
</dbReference>
<sequence>MFYKVYADLKKRKTKRTPHVFFRIFLPTLLLFTVASCMQEVHAKNGVIKINGGPIPPSVSKINLKTTFRLLDIVGRVTDTSGIALSDVTVTVKDTRIGTATNSSGQYSLSDVNETATLVFSYVGYTSQEIPVEGRNRIDVVMRTVEDSLNAVIINVGYGRQRREFLTSSVSTVSGAELVKAPVPNISTALKGQLAGLVAIQSSGKPGSDGASLNIRGTGTYTGQTAPLIMVDGIARDTYDDIDPNEVETISILKDAAATSVFGVRGANGVILITTKRGQNSTSPSINFTGQTARSSFTNLPRFVNSYEYATLLNEQALGDYWVKHAKDPDIKTWEDFVRKRDANWRSDGAINFTDNDLRYFQNAHTPTLANGERNPWYDPYFHPDTDWKKMLFRDATSTSQANVNMRGGSKAMRYFVSLGYLSQDGLFRTDYMAYDKDMQFNKKRYNLRGNLDFDVTEDFKIELNLGTQFVTIGGMDNDAYIWEKRILWAFPMSSPGLVNGKYVVPLSANGDDRYNPMYATENSNYWNKTNNSILNSAINATYKLDKITPGLQVRVIGSYDSYFASRSYGRYLPLLYDMRPNPNGDPLDPILSQRNELQPPSINADFFLGKWRKMYLEGTINYNRSFGKHAVAGMLLANREKRFDPNLQFQLPAGYQGTTGRLGYNYNGKYLFEYAVTYNGSENFPEGKRYGLFPSYSGSWIISNEKFYQKNDILNFLKLRGSYGEVGNDRIGGARYLYLPDTWKNNTGYTFGDRNTARYINGVDEAALGNPNVTWEVSKEINLALDTRFFRSKLSVTYEYFIRNRSNILSYRGTVPAIVAANLPPYNLGKVKSWGHNFEVRYNENIGEFNFFLNANGAIQRNEIIYRDEAVFPGLEYQASTGRPNGQQLLLTADGLYTSWSQLYAIDGNGNPILSQPVRALKDGNPYTDINGNPVYIKDLGYGGRALQPGDIRLIDVNGDGLINEKDRVRQGYSTAPVYSYGVTLGFRVKGFDVSALFAGMAGVARGAMNTYHFDKQQALFEVDMYRFSLDRYNSGEKILFPSPSYDKGASGFGAENAGNTYFLVNTSYTRLQNMTIGYTLTKAFMTRLGVKSARIYINGDNLYTWSKAKIWGDPENLGNQGYPLYKTYNMGINLNF</sequence>
<dbReference type="InterPro" id="IPR039426">
    <property type="entry name" value="TonB-dep_rcpt-like"/>
</dbReference>
<evidence type="ECO:0000256" key="2">
    <source>
        <dbReference type="SAM" id="SignalP"/>
    </source>
</evidence>
<keyword evidence="2" id="KW-0732">Signal</keyword>
<dbReference type="InterPro" id="IPR023996">
    <property type="entry name" value="TonB-dep_OMP_SusC/RagA"/>
</dbReference>
<evidence type="ECO:0000259" key="3">
    <source>
        <dbReference type="Pfam" id="PF07715"/>
    </source>
</evidence>
<accession>A0ABZ0W7E5</accession>
<protein>
    <submittedName>
        <fullName evidence="4">TonB-dependent receptor</fullName>
    </submittedName>
</protein>
<dbReference type="PROSITE" id="PS52016">
    <property type="entry name" value="TONB_DEPENDENT_REC_3"/>
    <property type="match status" value="1"/>
</dbReference>
<name>A0ABZ0W7E5_9BACT</name>
<dbReference type="InterPro" id="IPR008969">
    <property type="entry name" value="CarboxyPept-like_regulatory"/>
</dbReference>
<reference evidence="4 5" key="1">
    <citation type="submission" date="2023-12" db="EMBL/GenBank/DDBJ databases">
        <title>Genome sequencing and assembly of bacterial species from a model synthetic community.</title>
        <authorList>
            <person name="Hogle S.L."/>
        </authorList>
    </citation>
    <scope>NUCLEOTIDE SEQUENCE [LARGE SCALE GENOMIC DNA]</scope>
    <source>
        <strain evidence="4 5">HAMBI_3031</strain>
    </source>
</reference>
<dbReference type="Proteomes" id="UP001325680">
    <property type="component" value="Chromosome"/>
</dbReference>
<keyword evidence="1" id="KW-0813">Transport</keyword>
<dbReference type="Pfam" id="PF07715">
    <property type="entry name" value="Plug"/>
    <property type="match status" value="1"/>
</dbReference>
<proteinExistence type="inferred from homology"/>
<dbReference type="SUPFAM" id="SSF56935">
    <property type="entry name" value="Porins"/>
    <property type="match status" value="1"/>
</dbReference>
<keyword evidence="1" id="KW-1134">Transmembrane beta strand</keyword>
<dbReference type="Gene3D" id="2.170.130.10">
    <property type="entry name" value="TonB-dependent receptor, plug domain"/>
    <property type="match status" value="1"/>
</dbReference>
<feature type="domain" description="TonB-dependent receptor plug" evidence="3">
    <location>
        <begin position="166"/>
        <end position="270"/>
    </location>
</feature>
<gene>
    <name evidence="4" type="ORF">U0035_01785</name>
</gene>
<dbReference type="InterPro" id="IPR023997">
    <property type="entry name" value="TonB-dep_OMP_SusC/RagA_CS"/>
</dbReference>
<dbReference type="InterPro" id="IPR037066">
    <property type="entry name" value="Plug_dom_sf"/>
</dbReference>
<dbReference type="RefSeq" id="WP_114793249.1">
    <property type="nucleotide sequence ID" value="NZ_CP139960.1"/>
</dbReference>
<dbReference type="NCBIfam" id="TIGR04057">
    <property type="entry name" value="SusC_RagA_signa"/>
    <property type="match status" value="1"/>
</dbReference>
<evidence type="ECO:0000313" key="5">
    <source>
        <dbReference type="Proteomes" id="UP001325680"/>
    </source>
</evidence>
<dbReference type="Pfam" id="PF13715">
    <property type="entry name" value="CarbopepD_reg_2"/>
    <property type="match status" value="1"/>
</dbReference>
<keyword evidence="1" id="KW-0472">Membrane</keyword>
<feature type="chain" id="PRO_5046370368" evidence="2">
    <location>
        <begin position="44"/>
        <end position="1138"/>
    </location>
</feature>
<dbReference type="InterPro" id="IPR012910">
    <property type="entry name" value="Plug_dom"/>
</dbReference>
<keyword evidence="1" id="KW-0812">Transmembrane</keyword>
<evidence type="ECO:0000313" key="4">
    <source>
        <dbReference type="EMBL" id="WQD38874.1"/>
    </source>
</evidence>
<feature type="signal peptide" evidence="2">
    <location>
        <begin position="1"/>
        <end position="43"/>
    </location>
</feature>
<comment type="similarity">
    <text evidence="1">Belongs to the TonB-dependent receptor family.</text>
</comment>
<dbReference type="Gene3D" id="2.60.40.1120">
    <property type="entry name" value="Carboxypeptidase-like, regulatory domain"/>
    <property type="match status" value="1"/>
</dbReference>
<comment type="subcellular location">
    <subcellularLocation>
        <location evidence="1">Cell outer membrane</location>
        <topology evidence="1">Multi-pass membrane protein</topology>
    </subcellularLocation>
</comment>